<dbReference type="GO" id="GO:0016747">
    <property type="term" value="F:acyltransferase activity, transferring groups other than amino-acyl groups"/>
    <property type="evidence" value="ECO:0007669"/>
    <property type="project" value="InterPro"/>
</dbReference>
<dbReference type="Pfam" id="PF13302">
    <property type="entry name" value="Acetyltransf_3"/>
    <property type="match status" value="1"/>
</dbReference>
<evidence type="ECO:0000259" key="1">
    <source>
        <dbReference type="PROSITE" id="PS51186"/>
    </source>
</evidence>
<dbReference type="AlphaFoldDB" id="A0A0X4EFL6"/>
<dbReference type="EMBL" id="LRCR01000045">
    <property type="protein sequence ID" value="KUQ80487.1"/>
    <property type="molecule type" value="Genomic_DNA"/>
</dbReference>
<dbReference type="InterPro" id="IPR000182">
    <property type="entry name" value="GNAT_dom"/>
</dbReference>
<accession>A0A0X4EFL6</accession>
<organism evidence="2 3">
    <name type="scientific">Enterobacter genomosp. O</name>
    <dbReference type="NCBI Taxonomy" id="2364150"/>
    <lineage>
        <taxon>Bacteria</taxon>
        <taxon>Pseudomonadati</taxon>
        <taxon>Pseudomonadota</taxon>
        <taxon>Gammaproteobacteria</taxon>
        <taxon>Enterobacterales</taxon>
        <taxon>Enterobacteriaceae</taxon>
        <taxon>Enterobacter</taxon>
        <taxon>Enterobacter cloacae complex</taxon>
        <taxon>Enterobacter cloacae complex clade O</taxon>
    </lineage>
</organism>
<comment type="caution">
    <text evidence="2">The sequence shown here is derived from an EMBL/GenBank/DDBJ whole genome shotgun (WGS) entry which is preliminary data.</text>
</comment>
<gene>
    <name evidence="2" type="ORF">AWI28_03585</name>
</gene>
<dbReference type="PROSITE" id="PS51186">
    <property type="entry name" value="GNAT"/>
    <property type="match status" value="1"/>
</dbReference>
<reference evidence="3" key="1">
    <citation type="submission" date="2016-01" db="EMBL/GenBank/DDBJ databases">
        <title>WGS of SAMN04407783.</title>
        <authorList>
            <person name="Adams M."/>
            <person name="Sutton G."/>
            <person name="Nelson K."/>
            <person name="Thaden J."/>
            <person name="Fowler V."/>
            <person name="Mccorrison J."/>
            <person name="Sanka R."/>
            <person name="Brinkac L."/>
            <person name="Nierman W."/>
        </authorList>
    </citation>
    <scope>NUCLEOTIDE SEQUENCE [LARGE SCALE GENOMIC DNA]</scope>
    <source>
        <strain evidence="3">GN04363</strain>
    </source>
</reference>
<dbReference type="RefSeq" id="WP_059312505.1">
    <property type="nucleotide sequence ID" value="NZ_LRCR01000045.1"/>
</dbReference>
<keyword evidence="2" id="KW-0808">Transferase</keyword>
<protein>
    <submittedName>
        <fullName evidence="2">GCN5 family acetyltransferase</fullName>
    </submittedName>
</protein>
<dbReference type="PANTHER" id="PTHR43792">
    <property type="entry name" value="GNAT FAMILY, PUTATIVE (AFU_ORTHOLOGUE AFUA_3G00765)-RELATED-RELATED"/>
    <property type="match status" value="1"/>
</dbReference>
<dbReference type="PANTHER" id="PTHR43792:SF1">
    <property type="entry name" value="N-ACETYLTRANSFERASE DOMAIN-CONTAINING PROTEIN"/>
    <property type="match status" value="1"/>
</dbReference>
<dbReference type="InterPro" id="IPR051531">
    <property type="entry name" value="N-acetyltransferase"/>
</dbReference>
<proteinExistence type="predicted"/>
<evidence type="ECO:0000313" key="2">
    <source>
        <dbReference type="EMBL" id="KUQ80487.1"/>
    </source>
</evidence>
<dbReference type="Gene3D" id="3.40.630.30">
    <property type="match status" value="1"/>
</dbReference>
<evidence type="ECO:0000313" key="3">
    <source>
        <dbReference type="Proteomes" id="UP000064715"/>
    </source>
</evidence>
<dbReference type="Proteomes" id="UP000064715">
    <property type="component" value="Unassembled WGS sequence"/>
</dbReference>
<sequence>MQIISSRCIIRPFQPHEIDSFIVYRNDAEWMKYQGFKGLTKEDYETALLGVLTLARGIQLAIVNKLTQVLIGDIYLRQQCDIFWLGYTISPAYARQGYALEAITATIDWIKENGFSLIKAGVVPENTLSIKLLIRAGFYFSGIEEGEHIYVLDLTKEE</sequence>
<dbReference type="InterPro" id="IPR016181">
    <property type="entry name" value="Acyl_CoA_acyltransferase"/>
</dbReference>
<dbReference type="OrthoDB" id="9801656at2"/>
<feature type="domain" description="N-acetyltransferase" evidence="1">
    <location>
        <begin position="8"/>
        <end position="157"/>
    </location>
</feature>
<dbReference type="SUPFAM" id="SSF55729">
    <property type="entry name" value="Acyl-CoA N-acyltransferases (Nat)"/>
    <property type="match status" value="1"/>
</dbReference>
<keyword evidence="3" id="KW-1185">Reference proteome</keyword>
<name>A0A0X4EFL6_9ENTR</name>